<organism evidence="2 3">
    <name type="scientific">Niastella vici</name>
    <dbReference type="NCBI Taxonomy" id="1703345"/>
    <lineage>
        <taxon>Bacteria</taxon>
        <taxon>Pseudomonadati</taxon>
        <taxon>Bacteroidota</taxon>
        <taxon>Chitinophagia</taxon>
        <taxon>Chitinophagales</taxon>
        <taxon>Chitinophagaceae</taxon>
        <taxon>Niastella</taxon>
    </lineage>
</organism>
<dbReference type="Proteomes" id="UP000192796">
    <property type="component" value="Unassembled WGS sequence"/>
</dbReference>
<protein>
    <submittedName>
        <fullName evidence="2">Uncharacterized protein</fullName>
    </submittedName>
</protein>
<proteinExistence type="predicted"/>
<evidence type="ECO:0000313" key="3">
    <source>
        <dbReference type="Proteomes" id="UP000192796"/>
    </source>
</evidence>
<evidence type="ECO:0000313" key="2">
    <source>
        <dbReference type="EMBL" id="OQP59741.1"/>
    </source>
</evidence>
<sequence>MNRYFIKVCITSWLLIIGLLGIAPAFAQHILPADKKELQKKEDSLKGLSTNMVFSEQAADRFRSDSVFTRIFVRALKTKNAFYYPFDSLNISKLYAPDSTFRIFTWQLKKDEYVYLQKGAIQMNTPDGSLKLFPLFDYSMFTAKPLDSVRTRNNWIGAIYYRIIEKEFNGQKYYTLLGFDDFSISSNRKWLDVLHFNERGEPVFGGQMISFKDDSTKKPVQSRFEIEYKKEAKTFFNYDPEKDIIVFDHLISESNEPDRKSTYIPDGDFEGFKWQNGQWVHIPQLDFELKLKDGNFPTESKIFDDAGNANEQQLEEASRRNMEKESGTPPEQTATKPKKSTPPKKKG</sequence>
<accession>A0A1V9FN91</accession>
<feature type="compositionally biased region" description="Basic and acidic residues" evidence="1">
    <location>
        <begin position="316"/>
        <end position="326"/>
    </location>
</feature>
<dbReference type="RefSeq" id="WP_081154189.1">
    <property type="nucleotide sequence ID" value="NZ_LVYD01000073.1"/>
</dbReference>
<keyword evidence="3" id="KW-1185">Reference proteome</keyword>
<dbReference type="OrthoDB" id="788168at2"/>
<gene>
    <name evidence="2" type="ORF">A3860_36290</name>
</gene>
<comment type="caution">
    <text evidence="2">The sequence shown here is derived from an EMBL/GenBank/DDBJ whole genome shotgun (WGS) entry which is preliminary data.</text>
</comment>
<reference evidence="2 3" key="1">
    <citation type="submission" date="2016-03" db="EMBL/GenBank/DDBJ databases">
        <title>Niastella vici sp. nov., isolated from farmland soil.</title>
        <authorList>
            <person name="Chen L."/>
            <person name="Wang D."/>
            <person name="Yang S."/>
            <person name="Wang G."/>
        </authorList>
    </citation>
    <scope>NUCLEOTIDE SEQUENCE [LARGE SCALE GENOMIC DNA]</scope>
    <source>
        <strain evidence="2 3">DJ57</strain>
    </source>
</reference>
<dbReference type="EMBL" id="LVYD01000073">
    <property type="protein sequence ID" value="OQP59741.1"/>
    <property type="molecule type" value="Genomic_DNA"/>
</dbReference>
<evidence type="ECO:0000256" key="1">
    <source>
        <dbReference type="SAM" id="MobiDB-lite"/>
    </source>
</evidence>
<feature type="compositionally biased region" description="Basic residues" evidence="1">
    <location>
        <begin position="336"/>
        <end position="347"/>
    </location>
</feature>
<dbReference type="STRING" id="1703345.A3860_36290"/>
<dbReference type="AlphaFoldDB" id="A0A1V9FN91"/>
<name>A0A1V9FN91_9BACT</name>
<feature type="region of interest" description="Disordered" evidence="1">
    <location>
        <begin position="300"/>
        <end position="347"/>
    </location>
</feature>